<dbReference type="GO" id="GO:0006580">
    <property type="term" value="P:ethanolamine metabolic process"/>
    <property type="evidence" value="ECO:0007669"/>
    <property type="project" value="InterPro"/>
</dbReference>
<evidence type="ECO:0000256" key="3">
    <source>
        <dbReference type="ARBA" id="ARBA00022840"/>
    </source>
</evidence>
<organism evidence="5 6">
    <name type="scientific">Photobacterium aquae</name>
    <dbReference type="NCBI Taxonomy" id="1195763"/>
    <lineage>
        <taxon>Bacteria</taxon>
        <taxon>Pseudomonadati</taxon>
        <taxon>Pseudomonadota</taxon>
        <taxon>Gammaproteobacteria</taxon>
        <taxon>Vibrionales</taxon>
        <taxon>Vibrionaceae</taxon>
        <taxon>Photobacterium</taxon>
    </lineage>
</organism>
<dbReference type="Proteomes" id="UP000036097">
    <property type="component" value="Unassembled WGS sequence"/>
</dbReference>
<keyword evidence="6" id="KW-1185">Reference proteome</keyword>
<feature type="domain" description="Cobalamin adenosyltransferase-like" evidence="4">
    <location>
        <begin position="101"/>
        <end position="255"/>
    </location>
</feature>
<comment type="caution">
    <text evidence="5">The sequence shown here is derived from an EMBL/GenBank/DDBJ whole genome shotgun (WGS) entry which is preliminary data.</text>
</comment>
<dbReference type="SUPFAM" id="SSF89028">
    <property type="entry name" value="Cobalamin adenosyltransferase-like"/>
    <property type="match status" value="1"/>
</dbReference>
<accession>A0A0J1H5N1</accession>
<dbReference type="InterPro" id="IPR009194">
    <property type="entry name" value="AdoTrfase_EutT"/>
</dbReference>
<dbReference type="STRING" id="1195763.ABT56_05950"/>
<name>A0A0J1H5N1_9GAMM</name>
<dbReference type="AlphaFoldDB" id="A0A0J1H5N1"/>
<sequence>MSQNNTPIFITEADLREHAGLRDGGELFFAPGTRFTPAASQLLSDKHITVRWRNEDGQIFVESDKGGQWESVHPLKNNNVRPKNGCMLCHSELTSKPALLTHLDDTTLVPKTHPRITLRGKLDSCICYCVLLQSEITGGPSTLSGFIADIRSYLGQVLQCEVTGAELPLPALGEYSSEQVHRWSHQPLKYLGHDHLLPDVTFGPNVARMNYLRAMVRELELLSCSVYMDSMMQVQREDMVAGLNRLSSAIYVVMILLLQCERGQSQVLEGLGHEPA</sequence>
<dbReference type="GO" id="GO:0005524">
    <property type="term" value="F:ATP binding"/>
    <property type="evidence" value="ECO:0007669"/>
    <property type="project" value="UniProtKB-KW"/>
</dbReference>
<dbReference type="PATRIC" id="fig|1195763.3.peg.1263"/>
<evidence type="ECO:0000313" key="5">
    <source>
        <dbReference type="EMBL" id="KLV07099.1"/>
    </source>
</evidence>
<dbReference type="Gene3D" id="1.20.1200.10">
    <property type="entry name" value="Cobalamin adenosyltransferase-like"/>
    <property type="match status" value="1"/>
</dbReference>
<evidence type="ECO:0000313" key="6">
    <source>
        <dbReference type="Proteomes" id="UP000036097"/>
    </source>
</evidence>
<evidence type="ECO:0000259" key="4">
    <source>
        <dbReference type="Pfam" id="PF01923"/>
    </source>
</evidence>
<reference evidence="5 6" key="1">
    <citation type="submission" date="2015-05" db="EMBL/GenBank/DDBJ databases">
        <title>Photobacterium galathea sp. nov.</title>
        <authorList>
            <person name="Machado H."/>
            <person name="Gram L."/>
        </authorList>
    </citation>
    <scope>NUCLEOTIDE SEQUENCE [LARGE SCALE GENOMIC DNA]</scope>
    <source>
        <strain evidence="5 6">CGMCC 1.12159</strain>
    </source>
</reference>
<proteinExistence type="predicted"/>
<dbReference type="InterPro" id="IPR016030">
    <property type="entry name" value="CblAdoTrfase-like"/>
</dbReference>
<keyword evidence="1 5" id="KW-0808">Transferase</keyword>
<dbReference type="PIRSF" id="PIRSF012294">
    <property type="entry name" value="ATR_EutT"/>
    <property type="match status" value="1"/>
</dbReference>
<protein>
    <submittedName>
        <fullName evidence="5">Cobalamin adenosyltransferase</fullName>
    </submittedName>
</protein>
<gene>
    <name evidence="5" type="ORF">ABT56_05950</name>
</gene>
<dbReference type="EMBL" id="LDOT01000006">
    <property type="protein sequence ID" value="KLV07099.1"/>
    <property type="molecule type" value="Genomic_DNA"/>
</dbReference>
<dbReference type="GO" id="GO:0008817">
    <property type="term" value="F:corrinoid adenosyltransferase activity"/>
    <property type="evidence" value="ECO:0007669"/>
    <property type="project" value="InterPro"/>
</dbReference>
<evidence type="ECO:0000256" key="2">
    <source>
        <dbReference type="ARBA" id="ARBA00022741"/>
    </source>
</evidence>
<evidence type="ECO:0000256" key="1">
    <source>
        <dbReference type="ARBA" id="ARBA00022679"/>
    </source>
</evidence>
<dbReference type="OrthoDB" id="306726at2"/>
<keyword evidence="3" id="KW-0067">ATP-binding</keyword>
<dbReference type="RefSeq" id="WP_047877949.1">
    <property type="nucleotide sequence ID" value="NZ_LDOT01000006.1"/>
</dbReference>
<dbReference type="InterPro" id="IPR036451">
    <property type="entry name" value="CblAdoTrfase-like_sf"/>
</dbReference>
<keyword evidence="2" id="KW-0547">Nucleotide-binding</keyword>
<dbReference type="GO" id="GO:0009236">
    <property type="term" value="P:cobalamin biosynthetic process"/>
    <property type="evidence" value="ECO:0007669"/>
    <property type="project" value="InterPro"/>
</dbReference>
<dbReference type="Pfam" id="PF01923">
    <property type="entry name" value="Cob_adeno_trans"/>
    <property type="match status" value="1"/>
</dbReference>
<dbReference type="NCBIfam" id="NF011595">
    <property type="entry name" value="PRK15020.1"/>
    <property type="match status" value="1"/>
</dbReference>